<evidence type="ECO:0000256" key="5">
    <source>
        <dbReference type="ARBA" id="ARBA00022723"/>
    </source>
</evidence>
<dbReference type="CDD" id="cd11041">
    <property type="entry name" value="CYP503A1-like"/>
    <property type="match status" value="1"/>
</dbReference>
<comment type="caution">
    <text evidence="10">The sequence shown here is derived from an EMBL/GenBank/DDBJ whole genome shotgun (WGS) entry which is preliminary data.</text>
</comment>
<keyword evidence="7 9" id="KW-0408">Iron</keyword>
<name>A0A086TDB0_HAPC1</name>
<keyword evidence="6" id="KW-0560">Oxidoreductase</keyword>
<dbReference type="PRINTS" id="PR00465">
    <property type="entry name" value="EP450IV"/>
</dbReference>
<dbReference type="GO" id="GO:0016020">
    <property type="term" value="C:membrane"/>
    <property type="evidence" value="ECO:0007669"/>
    <property type="project" value="UniProtKB-SubCell"/>
</dbReference>
<dbReference type="OrthoDB" id="1844152at2759"/>
<protein>
    <submittedName>
        <fullName evidence="10">Ent-kaurene oxidase-like protein</fullName>
    </submittedName>
</protein>
<dbReference type="InterPro" id="IPR001128">
    <property type="entry name" value="Cyt_P450"/>
</dbReference>
<dbReference type="HOGENOM" id="CLU_022195_0_1_1"/>
<dbReference type="AlphaFoldDB" id="A0A086TDB0"/>
<keyword evidence="4 9" id="KW-0349">Heme</keyword>
<dbReference type="EMBL" id="JPKY01000010">
    <property type="protein sequence ID" value="KFH47342.1"/>
    <property type="molecule type" value="Genomic_DNA"/>
</dbReference>
<comment type="cofactor">
    <cofactor evidence="1 9">
        <name>heme</name>
        <dbReference type="ChEBI" id="CHEBI:30413"/>
    </cofactor>
</comment>
<evidence type="ECO:0000256" key="7">
    <source>
        <dbReference type="ARBA" id="ARBA00023004"/>
    </source>
</evidence>
<comment type="subcellular location">
    <subcellularLocation>
        <location evidence="2">Membrane</location>
        <topology evidence="2">Single-pass membrane protein</topology>
    </subcellularLocation>
</comment>
<dbReference type="PANTHER" id="PTHR46206:SF6">
    <property type="entry name" value="CYTOCHROME P450 MONOOXYGENASE AN1598-RELATED"/>
    <property type="match status" value="1"/>
</dbReference>
<evidence type="ECO:0000256" key="9">
    <source>
        <dbReference type="PIRSR" id="PIRSR602403-1"/>
    </source>
</evidence>
<comment type="similarity">
    <text evidence="3">Belongs to the cytochrome P450 family.</text>
</comment>
<evidence type="ECO:0000256" key="2">
    <source>
        <dbReference type="ARBA" id="ARBA00004167"/>
    </source>
</evidence>
<accession>A0A086TDB0</accession>
<dbReference type="PANTHER" id="PTHR46206">
    <property type="entry name" value="CYTOCHROME P450"/>
    <property type="match status" value="1"/>
</dbReference>
<dbReference type="GO" id="GO:0005506">
    <property type="term" value="F:iron ion binding"/>
    <property type="evidence" value="ECO:0007669"/>
    <property type="project" value="InterPro"/>
</dbReference>
<evidence type="ECO:0000256" key="1">
    <source>
        <dbReference type="ARBA" id="ARBA00001971"/>
    </source>
</evidence>
<dbReference type="STRING" id="857340.A0A086TDB0"/>
<dbReference type="GO" id="GO:0016705">
    <property type="term" value="F:oxidoreductase activity, acting on paired donors, with incorporation or reduction of molecular oxygen"/>
    <property type="evidence" value="ECO:0007669"/>
    <property type="project" value="InterPro"/>
</dbReference>
<dbReference type="Gene3D" id="1.10.630.10">
    <property type="entry name" value="Cytochrome P450"/>
    <property type="match status" value="1"/>
</dbReference>
<evidence type="ECO:0000256" key="4">
    <source>
        <dbReference type="ARBA" id="ARBA00022617"/>
    </source>
</evidence>
<evidence type="ECO:0000256" key="6">
    <source>
        <dbReference type="ARBA" id="ARBA00023002"/>
    </source>
</evidence>
<dbReference type="GO" id="GO:0020037">
    <property type="term" value="F:heme binding"/>
    <property type="evidence" value="ECO:0007669"/>
    <property type="project" value="InterPro"/>
</dbReference>
<dbReference type="SUPFAM" id="SSF48264">
    <property type="entry name" value="Cytochrome P450"/>
    <property type="match status" value="1"/>
</dbReference>
<sequence length="450" mass="51188">MFKIRRNDAEVLIIPRKHVDELRDMPETKLSAMDAHIKNMVAHYTIGNVSLVRDSDLHRRTLQKKLTPALGTLIPSLKDELNYAMQVEIPSCDKDWAGVHINDVTIGIVARISARVFVGPDLCRDTKWLHTSIHFTKSLGMTRNLLRLFPAALRPVAARLLPSYWRIYSNLSAAQRMICPIIRERRAAEASNPDYEKPNDFLQWMMDEARPGEDHPNDIAHRQLLVSLASIHTTSMQVSHFIYDICSHPEYFEPIREEIVSVLREDGGFKKPTLNKLRKMDSFLKESQRLNPPLTMSFQRVVRKTLTLKDGTTFPAGTHFAMASDAISHDPACLPGGGDPEVFDPFRYARLREDKSRPENANRYQFATTDSASLHFGHGIFACPGRFFASNEIKLILCHLLMQYDFKFPDGQSRPDNLCYEEASYPDPTATVLIHKRPVSDPVVARILLG</sequence>
<reference evidence="11" key="1">
    <citation type="journal article" date="2014" name="Genome Announc.">
        <title>Genome sequence and annotation of Acremonium chrysogenum, producer of the beta-lactam antibiotic cephalosporin C.</title>
        <authorList>
            <person name="Terfehr D."/>
            <person name="Dahlmann T.A."/>
            <person name="Specht T."/>
            <person name="Zadra I."/>
            <person name="Kuernsteiner H."/>
            <person name="Kueck U."/>
        </authorList>
    </citation>
    <scope>NUCLEOTIDE SEQUENCE [LARGE SCALE GENOMIC DNA]</scope>
    <source>
        <strain evidence="11">ATCC 11550 / CBS 779.69 / DSM 880 / IAM 14645 / JCM 23072 / IMI 49137</strain>
    </source>
</reference>
<evidence type="ECO:0000256" key="3">
    <source>
        <dbReference type="ARBA" id="ARBA00010617"/>
    </source>
</evidence>
<evidence type="ECO:0000313" key="11">
    <source>
        <dbReference type="Proteomes" id="UP000029964"/>
    </source>
</evidence>
<evidence type="ECO:0000256" key="8">
    <source>
        <dbReference type="ARBA" id="ARBA00023033"/>
    </source>
</evidence>
<dbReference type="Pfam" id="PF00067">
    <property type="entry name" value="p450"/>
    <property type="match status" value="1"/>
</dbReference>
<dbReference type="InterPro" id="IPR002403">
    <property type="entry name" value="Cyt_P450_E_grp-IV"/>
</dbReference>
<proteinExistence type="inferred from homology"/>
<feature type="binding site" description="axial binding residue" evidence="9">
    <location>
        <position position="383"/>
    </location>
    <ligand>
        <name>heme</name>
        <dbReference type="ChEBI" id="CHEBI:30413"/>
    </ligand>
    <ligandPart>
        <name>Fe</name>
        <dbReference type="ChEBI" id="CHEBI:18248"/>
    </ligandPart>
</feature>
<dbReference type="GO" id="GO:0004497">
    <property type="term" value="F:monooxygenase activity"/>
    <property type="evidence" value="ECO:0007669"/>
    <property type="project" value="UniProtKB-KW"/>
</dbReference>
<dbReference type="Proteomes" id="UP000029964">
    <property type="component" value="Unassembled WGS sequence"/>
</dbReference>
<organism evidence="10 11">
    <name type="scientific">Hapsidospora chrysogenum (strain ATCC 11550 / CBS 779.69 / DSM 880 / IAM 14645 / JCM 23072 / IMI 49137)</name>
    <name type="common">Acremonium chrysogenum</name>
    <dbReference type="NCBI Taxonomy" id="857340"/>
    <lineage>
        <taxon>Eukaryota</taxon>
        <taxon>Fungi</taxon>
        <taxon>Dikarya</taxon>
        <taxon>Ascomycota</taxon>
        <taxon>Pezizomycotina</taxon>
        <taxon>Sordariomycetes</taxon>
        <taxon>Hypocreomycetidae</taxon>
        <taxon>Hypocreales</taxon>
        <taxon>Bionectriaceae</taxon>
        <taxon>Hapsidospora</taxon>
    </lineage>
</organism>
<dbReference type="InterPro" id="IPR036396">
    <property type="entry name" value="Cyt_P450_sf"/>
</dbReference>
<keyword evidence="5 9" id="KW-0479">Metal-binding</keyword>
<keyword evidence="8" id="KW-0503">Monooxygenase</keyword>
<keyword evidence="11" id="KW-1185">Reference proteome</keyword>
<evidence type="ECO:0000313" key="10">
    <source>
        <dbReference type="EMBL" id="KFH47342.1"/>
    </source>
</evidence>
<gene>
    <name evidence="10" type="ORF">ACRE_017690</name>
</gene>